<dbReference type="OrthoDB" id="9787933at2"/>
<dbReference type="Pfam" id="PF01738">
    <property type="entry name" value="DLH"/>
    <property type="match status" value="1"/>
</dbReference>
<dbReference type="InterPro" id="IPR029058">
    <property type="entry name" value="AB_hydrolase_fold"/>
</dbReference>
<dbReference type="SUPFAM" id="SSF53474">
    <property type="entry name" value="alpha/beta-Hydrolases"/>
    <property type="match status" value="1"/>
</dbReference>
<reference evidence="4" key="1">
    <citation type="submission" date="2016-10" db="EMBL/GenBank/DDBJ databases">
        <authorList>
            <person name="Varghese N."/>
            <person name="Submissions S."/>
        </authorList>
    </citation>
    <scope>NUCLEOTIDE SEQUENCE [LARGE SCALE GENOMIC DNA]</scope>
    <source>
        <strain evidence="4">DSM 15718</strain>
    </source>
</reference>
<keyword evidence="3" id="KW-0378">Hydrolase</keyword>
<keyword evidence="4" id="KW-1185">Reference proteome</keyword>
<organism evidence="3 4">
    <name type="scientific">Flavobacterium degerlachei</name>
    <dbReference type="NCBI Taxonomy" id="229203"/>
    <lineage>
        <taxon>Bacteria</taxon>
        <taxon>Pseudomonadati</taxon>
        <taxon>Bacteroidota</taxon>
        <taxon>Flavobacteriia</taxon>
        <taxon>Flavobacteriales</taxon>
        <taxon>Flavobacteriaceae</taxon>
        <taxon>Flavobacterium</taxon>
    </lineage>
</organism>
<evidence type="ECO:0000256" key="1">
    <source>
        <dbReference type="SAM" id="SignalP"/>
    </source>
</evidence>
<dbReference type="PANTHER" id="PTHR22946">
    <property type="entry name" value="DIENELACTONE HYDROLASE DOMAIN-CONTAINING PROTEIN-RELATED"/>
    <property type="match status" value="1"/>
</dbReference>
<feature type="domain" description="Dienelactone hydrolase" evidence="2">
    <location>
        <begin position="42"/>
        <end position="255"/>
    </location>
</feature>
<sequence length="258" mass="28495">MKNIKYFILGLLIYSNSSFAQLKATTYKDGNQVLNGFEISPKKKKSSKKPGILILPAWRGVDKASKDIAADLASLGYYAFIADIYGAGNYPKDNAEAGQKSGYYKTNYTEYQKRICLALDQLIKAGANPDNIVVIGYCFGGTGALEAARAHLNVKGVVSFHGGLARDEARAIEPITVPVLVCHGADDPYESKEEITAFQQEMRDTKADWQMIYYANAVHGFTNPEYGDDNSKGAAYNEKAAKRSFEHLKLFLHEVLKK</sequence>
<dbReference type="GO" id="GO:0016787">
    <property type="term" value="F:hydrolase activity"/>
    <property type="evidence" value="ECO:0007669"/>
    <property type="project" value="UniProtKB-KW"/>
</dbReference>
<evidence type="ECO:0000313" key="4">
    <source>
        <dbReference type="Proteomes" id="UP000198569"/>
    </source>
</evidence>
<gene>
    <name evidence="3" type="ORF">SAMN05444338_107135</name>
</gene>
<dbReference type="RefSeq" id="WP_091431933.1">
    <property type="nucleotide sequence ID" value="NZ_FNMV01000007.1"/>
</dbReference>
<accession>A0A1H2ZAR8</accession>
<dbReference type="EMBL" id="FNMV01000007">
    <property type="protein sequence ID" value="SDX14562.1"/>
    <property type="molecule type" value="Genomic_DNA"/>
</dbReference>
<dbReference type="STRING" id="229203.SAMN05444338_107135"/>
<evidence type="ECO:0000313" key="3">
    <source>
        <dbReference type="EMBL" id="SDX14562.1"/>
    </source>
</evidence>
<dbReference type="AlphaFoldDB" id="A0A1H2ZAR8"/>
<dbReference type="Proteomes" id="UP000198569">
    <property type="component" value="Unassembled WGS sequence"/>
</dbReference>
<dbReference type="InterPro" id="IPR002925">
    <property type="entry name" value="Dienelactn_hydro"/>
</dbReference>
<dbReference type="InterPro" id="IPR050261">
    <property type="entry name" value="FrsA_esterase"/>
</dbReference>
<name>A0A1H2ZAR8_9FLAO</name>
<keyword evidence="1" id="KW-0732">Signal</keyword>
<proteinExistence type="predicted"/>
<feature type="chain" id="PRO_5011713652" evidence="1">
    <location>
        <begin position="21"/>
        <end position="258"/>
    </location>
</feature>
<evidence type="ECO:0000259" key="2">
    <source>
        <dbReference type="Pfam" id="PF01738"/>
    </source>
</evidence>
<protein>
    <submittedName>
        <fullName evidence="3">Dienelactone hydrolase</fullName>
    </submittedName>
</protein>
<dbReference type="Gene3D" id="3.40.50.1820">
    <property type="entry name" value="alpha/beta hydrolase"/>
    <property type="match status" value="1"/>
</dbReference>
<dbReference type="PANTHER" id="PTHR22946:SF0">
    <property type="entry name" value="DIENELACTONE HYDROLASE DOMAIN-CONTAINING PROTEIN"/>
    <property type="match status" value="1"/>
</dbReference>
<feature type="signal peptide" evidence="1">
    <location>
        <begin position="1"/>
        <end position="20"/>
    </location>
</feature>